<feature type="region of interest" description="Disordered" evidence="1">
    <location>
        <begin position="314"/>
        <end position="335"/>
    </location>
</feature>
<proteinExistence type="predicted"/>
<comment type="caution">
    <text evidence="2">The sequence shown here is derived from an EMBL/GenBank/DDBJ whole genome shotgun (WGS) entry which is preliminary data.</text>
</comment>
<evidence type="ECO:0000256" key="1">
    <source>
        <dbReference type="SAM" id="MobiDB-lite"/>
    </source>
</evidence>
<gene>
    <name evidence="2" type="ORF">LCGC14_0245350</name>
</gene>
<feature type="compositionally biased region" description="Polar residues" evidence="1">
    <location>
        <begin position="324"/>
        <end position="335"/>
    </location>
</feature>
<dbReference type="InterPro" id="IPR023366">
    <property type="entry name" value="ATP_synth_asu-like_sf"/>
</dbReference>
<dbReference type="Gene3D" id="2.40.30.20">
    <property type="match status" value="1"/>
</dbReference>
<protein>
    <submittedName>
        <fullName evidence="2">Uncharacterized protein</fullName>
    </submittedName>
</protein>
<sequence>MAHIVYTDHGSVPAAIVPYNLNERAFIGFTNHIKGAPKLCPYIKAEASDPAKWDDANYEPVLVGGEPVDPDYLPPYRTAPGLIDLHPNVLEKNNSATVQEGFDITIYTLRKDPRFITYGEITESNYREYWSEVNRVSPQGETEYQFAEEYDGSLNGWPDSGMPPYDFSILEYPAIGESLWEDIEDTQKHRWYRYRTAYYDNDGDQQVSDWHPPIPIGRQPGLFVKVKNIFIRNGLKADGLDVSDMPATPPPITTLGAPNNSPAGWEDNFVTTPVTDWLWVSRALIDVEGNINTQVGWSQPAVVSDDENLTRFHVSGEPHPKTIVDTTTDASDSSQGDTDLVSAGWVQPLDFDVTIHFYIATRVDLEGGTYTEWKVERLTNEQEDIVVTRYKLLPLVADWDDPTWVSNNRPVGVDPSDQGWVVDLQTETNFLVNYISIAILYANRTIKSNWSDPRPYTSKDTYNDYISIHPDDGGNIDDTEVEFNVFRSSFTGGAESHDPENIWFRAQLILGLNDLVDDATIAIAYVWKKTYDGGAQIPTPPTAGTNQDIKINYSDVTGRAIYEVTMTLSDAGGSTAIADAIAAGIIDSEPEWVEQMSITDMVDGLDGRTLSFSAHPASFIKDGVGSPYEYLPTRMGVTVVGDNIDYDDLEYYLLDAGGDITDDNDWIQITAETNNRSSTPKSTWFEGSILWLAGGFDDVASTDMFSATNERYVKAVIPASGSLAMMEDWTIVTLLDPQSIGAGENGITINIDDPSQQVKVDEAGVPISGEFDFIFNIRLTEGSTIKAASTYTCVVETISGALSSGENVAITNVSDDKRVTVDNTVVPSSVTITRASTTATVTHTTHGLVTGNKVVIAGANESDYNGTFVITYVDTNTYTYTVSGSPATPATGTITSSNILWDNTQSNGKCAIYLKITYSGADYYRFIMLTSVLEPYGFRAVEITSDRGTFTFDYSTDGSNDIVLTATVNRYADGAPQDDSGSFSFQWSSPSGVYTGSFASVQEQTVTRADVTGSCVMRCTATNGPIVYTQDVRINDVPDNRLFLLYSTEPLTPSPNPPGLDFDQYPSGEWTNVATNAIWVSENYNGGLTGSWSLARRIGNNYVEVYSTAVSQPAQASGTYDTFPAGVWAITVTGALWYCRSFDYGNNWEGPFPVAQDGSIGTDGNLWYTMQGVVGVYDIDTTTWVTSYNTSDDYILASNGAGTPGLLAFGAVDDLYLFSDGAIFYKTLHDTGTPDYRWKWTGYNIKGADGNGDNGWGPEYELVSDGARRVLRLVAWVGGTGDTPTTNIGKYVGDGGMFTDVADGIDIRGATGPGYDNVTDGGEVVTGYKQVTFEGVNGANDKIIQIPNGITGGGVTKFVFGAKVFSADIEANHASKGESWCLHMDTGLISGKFYITGSVRLNLSVLSGLIEFHLYYASTNVNDADWADASKKIIHQDYINDPIHSTVVAKEIAFTYVEQSAGVIVPLTARYFRLVPYSASGLNIDVKRITMKIEVIT</sequence>
<name>A0A0F9UAG3_9ZZZZ</name>
<reference evidence="2" key="1">
    <citation type="journal article" date="2015" name="Nature">
        <title>Complex archaea that bridge the gap between prokaryotes and eukaryotes.</title>
        <authorList>
            <person name="Spang A."/>
            <person name="Saw J.H."/>
            <person name="Jorgensen S.L."/>
            <person name="Zaremba-Niedzwiedzka K."/>
            <person name="Martijn J."/>
            <person name="Lind A.E."/>
            <person name="van Eijk R."/>
            <person name="Schleper C."/>
            <person name="Guy L."/>
            <person name="Ettema T.J."/>
        </authorList>
    </citation>
    <scope>NUCLEOTIDE SEQUENCE</scope>
</reference>
<dbReference type="EMBL" id="LAZR01000126">
    <property type="protein sequence ID" value="KKN88644.1"/>
    <property type="molecule type" value="Genomic_DNA"/>
</dbReference>
<accession>A0A0F9UAG3</accession>
<evidence type="ECO:0000313" key="2">
    <source>
        <dbReference type="EMBL" id="KKN88644.1"/>
    </source>
</evidence>
<organism evidence="2">
    <name type="scientific">marine sediment metagenome</name>
    <dbReference type="NCBI Taxonomy" id="412755"/>
    <lineage>
        <taxon>unclassified sequences</taxon>
        <taxon>metagenomes</taxon>
        <taxon>ecological metagenomes</taxon>
    </lineage>
</organism>